<feature type="repeat" description="ANK" evidence="3">
    <location>
        <begin position="186"/>
        <end position="218"/>
    </location>
</feature>
<gene>
    <name evidence="4" type="ORF">DC041_0009561</name>
</gene>
<dbReference type="InterPro" id="IPR002110">
    <property type="entry name" value="Ankyrin_rpt"/>
</dbReference>
<keyword evidence="1" id="KW-0677">Repeat</keyword>
<proteinExistence type="predicted"/>
<accession>A0A430QPM9</accession>
<dbReference type="Gene3D" id="1.25.40.20">
    <property type="entry name" value="Ankyrin repeat-containing domain"/>
    <property type="match status" value="1"/>
</dbReference>
<dbReference type="EMBL" id="QMKO01001490">
    <property type="protein sequence ID" value="RTG89653.1"/>
    <property type="molecule type" value="Genomic_DNA"/>
</dbReference>
<dbReference type="Pfam" id="PF00023">
    <property type="entry name" value="Ank"/>
    <property type="match status" value="1"/>
</dbReference>
<dbReference type="InterPro" id="IPR036770">
    <property type="entry name" value="Ankyrin_rpt-contain_sf"/>
</dbReference>
<evidence type="ECO:0000256" key="3">
    <source>
        <dbReference type="PROSITE-ProRule" id="PRU00023"/>
    </source>
</evidence>
<dbReference type="AlphaFoldDB" id="A0A430QPM9"/>
<organism evidence="4 5">
    <name type="scientific">Schistosoma bovis</name>
    <name type="common">Blood fluke</name>
    <dbReference type="NCBI Taxonomy" id="6184"/>
    <lineage>
        <taxon>Eukaryota</taxon>
        <taxon>Metazoa</taxon>
        <taxon>Spiralia</taxon>
        <taxon>Lophotrochozoa</taxon>
        <taxon>Platyhelminthes</taxon>
        <taxon>Trematoda</taxon>
        <taxon>Digenea</taxon>
        <taxon>Strigeidida</taxon>
        <taxon>Schistosomatoidea</taxon>
        <taxon>Schistosomatidae</taxon>
        <taxon>Schistosoma</taxon>
    </lineage>
</organism>
<dbReference type="Pfam" id="PF12796">
    <property type="entry name" value="Ank_2"/>
    <property type="match status" value="1"/>
</dbReference>
<dbReference type="STRING" id="6184.A0A430QPM9"/>
<dbReference type="PANTHER" id="PTHR24161:SF85">
    <property type="entry name" value="PALMITOYLTRANSFERASE HIP14"/>
    <property type="match status" value="1"/>
</dbReference>
<reference evidence="4 5" key="1">
    <citation type="journal article" date="2019" name="PLoS Pathog.">
        <title>Genome sequence of the bovine parasite Schistosoma bovis Tanzania.</title>
        <authorList>
            <person name="Oey H."/>
            <person name="Zakrzewski M."/>
            <person name="Gobert G."/>
            <person name="Gravermann K."/>
            <person name="Stoye J."/>
            <person name="Jones M."/>
            <person name="Mcmanus D."/>
            <person name="Krause L."/>
        </authorList>
    </citation>
    <scope>NUCLEOTIDE SEQUENCE [LARGE SCALE GENOMIC DNA]</scope>
    <source>
        <strain evidence="4 5">TAN1997</strain>
    </source>
</reference>
<dbReference type="PANTHER" id="PTHR24161">
    <property type="entry name" value="ANK_REP_REGION DOMAIN-CONTAINING PROTEIN-RELATED"/>
    <property type="match status" value="1"/>
</dbReference>
<evidence type="ECO:0000256" key="1">
    <source>
        <dbReference type="ARBA" id="ARBA00022737"/>
    </source>
</evidence>
<dbReference type="PRINTS" id="PR01415">
    <property type="entry name" value="ANKYRIN"/>
</dbReference>
<feature type="repeat" description="ANK" evidence="3">
    <location>
        <begin position="153"/>
        <end position="185"/>
    </location>
</feature>
<keyword evidence="2 3" id="KW-0040">ANK repeat</keyword>
<evidence type="ECO:0000256" key="2">
    <source>
        <dbReference type="ARBA" id="ARBA00023043"/>
    </source>
</evidence>
<evidence type="ECO:0000313" key="5">
    <source>
        <dbReference type="Proteomes" id="UP000290809"/>
    </source>
</evidence>
<keyword evidence="5" id="KW-1185">Reference proteome</keyword>
<dbReference type="SMART" id="SM00248">
    <property type="entry name" value="ANK"/>
    <property type="match status" value="4"/>
</dbReference>
<dbReference type="Proteomes" id="UP000290809">
    <property type="component" value="Unassembled WGS sequence"/>
</dbReference>
<dbReference type="PROSITE" id="PS50297">
    <property type="entry name" value="ANK_REP_REGION"/>
    <property type="match status" value="3"/>
</dbReference>
<evidence type="ECO:0000313" key="4">
    <source>
        <dbReference type="EMBL" id="RTG89653.1"/>
    </source>
</evidence>
<sequence length="283" mass="31515">MSFRSIVPPPDFLSKAEFNRPCGRSPNKISTLLTNVQRRNVQTLAPTESKDLTFFQMAAQGELLLLQREIESRNFNIDVPDNQFKLKGTVFWPPQFSEIIKEILTELLSGLFYIRFDIMAYVPRAYVYTLSTICSIVANVDLDTLCDQQTKQKGFTPLLWACANGQKAAVELLVFYGANIILSGDNGETGLLLAASRGHFDVVLYLLKAGCPVDLSDELCNTALMFAAYNNNAAIVSLLLDWGADITSINADGWTALDFAIRRGSRASQRIIEKHILSLLQTH</sequence>
<dbReference type="PROSITE" id="PS50088">
    <property type="entry name" value="ANK_REPEAT"/>
    <property type="match status" value="3"/>
</dbReference>
<comment type="caution">
    <text evidence="4">The sequence shown here is derived from an EMBL/GenBank/DDBJ whole genome shotgun (WGS) entry which is preliminary data.</text>
</comment>
<feature type="repeat" description="ANK" evidence="3">
    <location>
        <begin position="219"/>
        <end position="251"/>
    </location>
</feature>
<protein>
    <submittedName>
        <fullName evidence="4">Ankyrin repeat family A protein 2</fullName>
    </submittedName>
</protein>
<dbReference type="SUPFAM" id="SSF48403">
    <property type="entry name" value="Ankyrin repeat"/>
    <property type="match status" value="1"/>
</dbReference>
<name>A0A430QPM9_SCHBO</name>